<evidence type="ECO:0000256" key="1">
    <source>
        <dbReference type="ARBA" id="ARBA00022553"/>
    </source>
</evidence>
<keyword evidence="1 2" id="KW-0597">Phosphoprotein</keyword>
<evidence type="ECO:0000313" key="4">
    <source>
        <dbReference type="EMBL" id="QAR33663.1"/>
    </source>
</evidence>
<dbReference type="EMBL" id="CP035108">
    <property type="protein sequence ID" value="QAR33663.1"/>
    <property type="molecule type" value="Genomic_DNA"/>
</dbReference>
<dbReference type="Pfam" id="PF00072">
    <property type="entry name" value="Response_reg"/>
    <property type="match status" value="1"/>
</dbReference>
<dbReference type="KEGG" id="gtl:EP073_09690"/>
<dbReference type="InterPro" id="IPR050595">
    <property type="entry name" value="Bact_response_regulator"/>
</dbReference>
<dbReference type="PANTHER" id="PTHR44591:SF3">
    <property type="entry name" value="RESPONSE REGULATORY DOMAIN-CONTAINING PROTEIN"/>
    <property type="match status" value="1"/>
</dbReference>
<protein>
    <submittedName>
        <fullName evidence="4">Response regulator</fullName>
    </submittedName>
</protein>
<dbReference type="RefSeq" id="WP_128466949.1">
    <property type="nucleotide sequence ID" value="NZ_CP035108.1"/>
</dbReference>
<reference evidence="4 5" key="1">
    <citation type="submission" date="2019-01" db="EMBL/GenBank/DDBJ databases">
        <title>Geovibrio thiophilus DSM 11263, complete genome.</title>
        <authorList>
            <person name="Spring S."/>
            <person name="Bunk B."/>
            <person name="Sproer C."/>
        </authorList>
    </citation>
    <scope>NUCLEOTIDE SEQUENCE [LARGE SCALE GENOMIC DNA]</scope>
    <source>
        <strain evidence="4 5">DSM 11263</strain>
    </source>
</reference>
<dbReference type="SUPFAM" id="SSF52172">
    <property type="entry name" value="CheY-like"/>
    <property type="match status" value="1"/>
</dbReference>
<evidence type="ECO:0000313" key="5">
    <source>
        <dbReference type="Proteomes" id="UP000287502"/>
    </source>
</evidence>
<dbReference type="OrthoDB" id="9808843at2"/>
<dbReference type="AlphaFoldDB" id="A0A3R5YZZ4"/>
<feature type="domain" description="Response regulatory" evidence="3">
    <location>
        <begin position="9"/>
        <end position="118"/>
    </location>
</feature>
<dbReference type="SMART" id="SM00448">
    <property type="entry name" value="REC"/>
    <property type="match status" value="1"/>
</dbReference>
<sequence>MTAETVKAKILYIEDEALTRMLMVRQLRLYFSDVYEAGNGREGFEIFMETQPDIVITDLSMPHLDGFQLVDKIRGQGGKPKFIITTAFREETCSLKDCEILFKPISFADVYSCVTRLLNCQ</sequence>
<dbReference type="Proteomes" id="UP000287502">
    <property type="component" value="Chromosome"/>
</dbReference>
<accession>A0A3R5YZZ4</accession>
<dbReference type="Gene3D" id="3.40.50.2300">
    <property type="match status" value="1"/>
</dbReference>
<organism evidence="4 5">
    <name type="scientific">Geovibrio thiophilus</name>
    <dbReference type="NCBI Taxonomy" id="139438"/>
    <lineage>
        <taxon>Bacteria</taxon>
        <taxon>Pseudomonadati</taxon>
        <taxon>Deferribacterota</taxon>
        <taxon>Deferribacteres</taxon>
        <taxon>Deferribacterales</taxon>
        <taxon>Geovibrionaceae</taxon>
        <taxon>Geovibrio</taxon>
    </lineage>
</organism>
<proteinExistence type="predicted"/>
<dbReference type="GO" id="GO:0000160">
    <property type="term" value="P:phosphorelay signal transduction system"/>
    <property type="evidence" value="ECO:0007669"/>
    <property type="project" value="InterPro"/>
</dbReference>
<keyword evidence="5" id="KW-1185">Reference proteome</keyword>
<evidence type="ECO:0000259" key="3">
    <source>
        <dbReference type="PROSITE" id="PS50110"/>
    </source>
</evidence>
<dbReference type="InterPro" id="IPR011006">
    <property type="entry name" value="CheY-like_superfamily"/>
</dbReference>
<dbReference type="InterPro" id="IPR001789">
    <property type="entry name" value="Sig_transdc_resp-reg_receiver"/>
</dbReference>
<evidence type="ECO:0000256" key="2">
    <source>
        <dbReference type="PROSITE-ProRule" id="PRU00169"/>
    </source>
</evidence>
<gene>
    <name evidence="4" type="ORF">EP073_09690</name>
</gene>
<dbReference type="PROSITE" id="PS50110">
    <property type="entry name" value="RESPONSE_REGULATORY"/>
    <property type="match status" value="1"/>
</dbReference>
<dbReference type="PANTHER" id="PTHR44591">
    <property type="entry name" value="STRESS RESPONSE REGULATOR PROTEIN 1"/>
    <property type="match status" value="1"/>
</dbReference>
<feature type="modified residue" description="4-aspartylphosphate" evidence="2">
    <location>
        <position position="58"/>
    </location>
</feature>
<name>A0A3R5YZZ4_9BACT</name>